<feature type="binding site" evidence="9">
    <location>
        <position position="63"/>
    </location>
    <ligand>
        <name>Zn(2+)</name>
        <dbReference type="ChEBI" id="CHEBI:29105"/>
    </ligand>
</feature>
<reference evidence="11 12" key="1">
    <citation type="journal article" date="2015" name="Genome Biol. Evol.">
        <title>Phylogenomic analyses indicate that early fungi evolved digesting cell walls of algal ancestors of land plants.</title>
        <authorList>
            <person name="Chang Y."/>
            <person name="Wang S."/>
            <person name="Sekimoto S."/>
            <person name="Aerts A.L."/>
            <person name="Choi C."/>
            <person name="Clum A."/>
            <person name="LaButti K.M."/>
            <person name="Lindquist E.A."/>
            <person name="Yee Ngan C."/>
            <person name="Ohm R.A."/>
            <person name="Salamov A.A."/>
            <person name="Grigoriev I.V."/>
            <person name="Spatafora J.W."/>
            <person name="Berbee M.L."/>
        </authorList>
    </citation>
    <scope>NUCLEOTIDE SEQUENCE [LARGE SCALE GENOMIC DNA]</scope>
    <source>
        <strain evidence="11 12">JEL478</strain>
    </source>
</reference>
<evidence type="ECO:0000256" key="6">
    <source>
        <dbReference type="ARBA" id="ARBA00023239"/>
    </source>
</evidence>
<protein>
    <recommendedName>
        <fullName evidence="3 10">Carbonic anhydrase</fullName>
        <ecNumber evidence="2 10">4.2.1.1</ecNumber>
    </recommendedName>
    <alternativeName>
        <fullName evidence="7 10">Carbonate dehydratase</fullName>
    </alternativeName>
</protein>
<dbReference type="STRING" id="1344416.A0A139ATT1"/>
<dbReference type="InterPro" id="IPR015892">
    <property type="entry name" value="Carbonic_anhydrase_CS"/>
</dbReference>
<dbReference type="GO" id="GO:0015976">
    <property type="term" value="P:carbon utilization"/>
    <property type="evidence" value="ECO:0007669"/>
    <property type="project" value="InterPro"/>
</dbReference>
<keyword evidence="12" id="KW-1185">Reference proteome</keyword>
<feature type="binding site" evidence="9">
    <location>
        <position position="120"/>
    </location>
    <ligand>
        <name>Zn(2+)</name>
        <dbReference type="ChEBI" id="CHEBI:29105"/>
    </ligand>
</feature>
<feature type="binding site" evidence="9">
    <location>
        <position position="61"/>
    </location>
    <ligand>
        <name>Zn(2+)</name>
        <dbReference type="ChEBI" id="CHEBI:29105"/>
    </ligand>
</feature>
<evidence type="ECO:0000313" key="11">
    <source>
        <dbReference type="EMBL" id="KXS19983.1"/>
    </source>
</evidence>
<dbReference type="FunFam" id="3.40.1050.10:FF:000001">
    <property type="entry name" value="Carbonic anhydrase"/>
    <property type="match status" value="1"/>
</dbReference>
<gene>
    <name evidence="11" type="ORF">M427DRAFT_119808</name>
</gene>
<dbReference type="Gene3D" id="3.40.1050.10">
    <property type="entry name" value="Carbonic anhydrase"/>
    <property type="match status" value="1"/>
</dbReference>
<comment type="catalytic activity">
    <reaction evidence="8 10">
        <text>hydrogencarbonate + H(+) = CO2 + H2O</text>
        <dbReference type="Rhea" id="RHEA:10748"/>
        <dbReference type="ChEBI" id="CHEBI:15377"/>
        <dbReference type="ChEBI" id="CHEBI:15378"/>
        <dbReference type="ChEBI" id="CHEBI:16526"/>
        <dbReference type="ChEBI" id="CHEBI:17544"/>
        <dbReference type="EC" id="4.2.1.1"/>
    </reaction>
</comment>
<sequence>MPIVDSDLEDAHPITSTGTDVIQRMIQGNRVWVEKSKERFGADYFEKLSQGQSPEVCFIGCSDSRVPAERMTKMKPGELFVHRNIANVVAHNDISALSVLQFSVLSLKVKHIVVCGHDHCGGVAAALSGTQLPGVIDPWLNTIRDVITRHQSELAKLPAPARLSLTVKLNVANSLRNVCLSPAVREAWKDGRDLSVHGWVYDLGTGLVEDLGISVKKLEDLEGWEKIVEERIVKKVLAKVAK</sequence>
<dbReference type="SMART" id="SM00947">
    <property type="entry name" value="Pro_CA"/>
    <property type="match status" value="1"/>
</dbReference>
<accession>A0A139ATT1</accession>
<dbReference type="PROSITE" id="PS00704">
    <property type="entry name" value="PROK_CO2_ANHYDRASE_1"/>
    <property type="match status" value="1"/>
</dbReference>
<dbReference type="InterPro" id="IPR036874">
    <property type="entry name" value="Carbonic_anhydrase_sf"/>
</dbReference>
<dbReference type="OMA" id="NALPGMM"/>
<dbReference type="EC" id="4.2.1.1" evidence="2 10"/>
<dbReference type="PANTHER" id="PTHR11002:SF76">
    <property type="entry name" value="CARBONIC ANHYDRASE"/>
    <property type="match status" value="1"/>
</dbReference>
<keyword evidence="4 9" id="KW-0479">Metal-binding</keyword>
<dbReference type="InterPro" id="IPR001765">
    <property type="entry name" value="Carbonic_anhydrase"/>
</dbReference>
<evidence type="ECO:0000256" key="5">
    <source>
        <dbReference type="ARBA" id="ARBA00022833"/>
    </source>
</evidence>
<dbReference type="OrthoDB" id="10248475at2759"/>
<dbReference type="Pfam" id="PF00484">
    <property type="entry name" value="Pro_CA"/>
    <property type="match status" value="1"/>
</dbReference>
<dbReference type="Proteomes" id="UP000070544">
    <property type="component" value="Unassembled WGS sequence"/>
</dbReference>
<dbReference type="EMBL" id="KQ965736">
    <property type="protein sequence ID" value="KXS19983.1"/>
    <property type="molecule type" value="Genomic_DNA"/>
</dbReference>
<evidence type="ECO:0000256" key="2">
    <source>
        <dbReference type="ARBA" id="ARBA00012925"/>
    </source>
</evidence>
<comment type="cofactor">
    <cofactor evidence="9">
        <name>Zn(2+)</name>
        <dbReference type="ChEBI" id="CHEBI:29105"/>
    </cofactor>
    <text evidence="9">Binds 1 zinc ion per subunit.</text>
</comment>
<dbReference type="PANTHER" id="PTHR11002">
    <property type="entry name" value="CARBONIC ANHYDRASE"/>
    <property type="match status" value="1"/>
</dbReference>
<evidence type="ECO:0000256" key="8">
    <source>
        <dbReference type="ARBA" id="ARBA00048348"/>
    </source>
</evidence>
<comment type="similarity">
    <text evidence="1 10">Belongs to the beta-class carbonic anhydrase family.</text>
</comment>
<keyword evidence="5 9" id="KW-0862">Zinc</keyword>
<name>A0A139ATT1_GONPJ</name>
<evidence type="ECO:0000256" key="9">
    <source>
        <dbReference type="PIRSR" id="PIRSR601765-1"/>
    </source>
</evidence>
<keyword evidence="6 10" id="KW-0456">Lyase</keyword>
<evidence type="ECO:0000256" key="3">
    <source>
        <dbReference type="ARBA" id="ARBA00014628"/>
    </source>
</evidence>
<dbReference type="AlphaFoldDB" id="A0A139ATT1"/>
<evidence type="ECO:0000256" key="1">
    <source>
        <dbReference type="ARBA" id="ARBA00006217"/>
    </source>
</evidence>
<dbReference type="SUPFAM" id="SSF53056">
    <property type="entry name" value="beta-carbonic anhydrase, cab"/>
    <property type="match status" value="1"/>
</dbReference>
<evidence type="ECO:0000256" key="10">
    <source>
        <dbReference type="RuleBase" id="RU003956"/>
    </source>
</evidence>
<evidence type="ECO:0000256" key="4">
    <source>
        <dbReference type="ARBA" id="ARBA00022723"/>
    </source>
</evidence>
<organism evidence="11 12">
    <name type="scientific">Gonapodya prolifera (strain JEL478)</name>
    <name type="common">Monoblepharis prolifera</name>
    <dbReference type="NCBI Taxonomy" id="1344416"/>
    <lineage>
        <taxon>Eukaryota</taxon>
        <taxon>Fungi</taxon>
        <taxon>Fungi incertae sedis</taxon>
        <taxon>Chytridiomycota</taxon>
        <taxon>Chytridiomycota incertae sedis</taxon>
        <taxon>Monoblepharidomycetes</taxon>
        <taxon>Monoblepharidales</taxon>
        <taxon>Gonapodyaceae</taxon>
        <taxon>Gonapodya</taxon>
    </lineage>
</organism>
<dbReference type="GO" id="GO:0008270">
    <property type="term" value="F:zinc ion binding"/>
    <property type="evidence" value="ECO:0007669"/>
    <property type="project" value="UniProtKB-UniRule"/>
</dbReference>
<dbReference type="CDD" id="cd00883">
    <property type="entry name" value="beta_CA_cladeA"/>
    <property type="match status" value="1"/>
</dbReference>
<comment type="function">
    <text evidence="10">Reversible hydration of carbon dioxide.</text>
</comment>
<evidence type="ECO:0000256" key="7">
    <source>
        <dbReference type="ARBA" id="ARBA00031969"/>
    </source>
</evidence>
<evidence type="ECO:0000313" key="12">
    <source>
        <dbReference type="Proteomes" id="UP000070544"/>
    </source>
</evidence>
<dbReference type="GO" id="GO:0004089">
    <property type="term" value="F:carbonate dehydratase activity"/>
    <property type="evidence" value="ECO:0007669"/>
    <property type="project" value="UniProtKB-UniRule"/>
</dbReference>
<feature type="binding site" evidence="9">
    <location>
        <position position="117"/>
    </location>
    <ligand>
        <name>Zn(2+)</name>
        <dbReference type="ChEBI" id="CHEBI:29105"/>
    </ligand>
</feature>
<proteinExistence type="inferred from homology"/>